<comment type="caution">
    <text evidence="8">The sequence shown here is derived from an EMBL/GenBank/DDBJ whole genome shotgun (WGS) entry which is preliminary data.</text>
</comment>
<dbReference type="PANTHER" id="PTHR34001:SF3">
    <property type="entry name" value="BLL7405 PROTEIN"/>
    <property type="match status" value="1"/>
</dbReference>
<sequence length="227" mass="23317">MNRQAIALATALLVTTPAFAADLGWNGGNSGSSFYSPTSVSNWSGFYAGVNGGYGWGELTRKPVGGGVTTENNSGGWNLGAQAGYNVDMGGFVIGGEADINWASIGHDEDIAGVGNSKVGIDAYGTLRGRAGVVFGQVMPYVTLGAAWGRGTASVTTPGDVITSQSKNHLGWTAGLGLEAAATENITVKAEYLYVDLGTQTYSGLPGGNIDATQRFSVVRAGVNYKF</sequence>
<comment type="similarity">
    <text evidence="5">Belongs to the Omp25/RopB family.</text>
</comment>
<dbReference type="Proteomes" id="UP001161406">
    <property type="component" value="Unassembled WGS sequence"/>
</dbReference>
<dbReference type="EMBL" id="BSNG01000001">
    <property type="protein sequence ID" value="GLQ08529.1"/>
    <property type="molecule type" value="Genomic_DNA"/>
</dbReference>
<dbReference type="SUPFAM" id="SSF56925">
    <property type="entry name" value="OMPA-like"/>
    <property type="match status" value="1"/>
</dbReference>
<evidence type="ECO:0000256" key="2">
    <source>
        <dbReference type="ARBA" id="ARBA00022729"/>
    </source>
</evidence>
<name>A0ABQ5UBB7_9HYPH</name>
<evidence type="ECO:0000256" key="4">
    <source>
        <dbReference type="ARBA" id="ARBA00023237"/>
    </source>
</evidence>
<comment type="subcellular location">
    <subcellularLocation>
        <location evidence="1">Cell outer membrane</location>
    </subcellularLocation>
</comment>
<accession>A0ABQ5UBB7</accession>
<dbReference type="InterPro" id="IPR027385">
    <property type="entry name" value="Beta-barrel_OMP"/>
</dbReference>
<dbReference type="InterPro" id="IPR051692">
    <property type="entry name" value="OMP-like"/>
</dbReference>
<dbReference type="RefSeq" id="WP_284387521.1">
    <property type="nucleotide sequence ID" value="NZ_BSNG01000001.1"/>
</dbReference>
<evidence type="ECO:0000313" key="8">
    <source>
        <dbReference type="EMBL" id="GLQ08529.1"/>
    </source>
</evidence>
<evidence type="ECO:0000256" key="6">
    <source>
        <dbReference type="SAM" id="SignalP"/>
    </source>
</evidence>
<reference evidence="8" key="1">
    <citation type="journal article" date="2014" name="Int. J. Syst. Evol. Microbiol.">
        <title>Complete genome of a new Firmicutes species belonging to the dominant human colonic microbiota ('Ruminococcus bicirculans') reveals two chromosomes and a selective capacity to utilize plant glucans.</title>
        <authorList>
            <consortium name="NISC Comparative Sequencing Program"/>
            <person name="Wegmann U."/>
            <person name="Louis P."/>
            <person name="Goesmann A."/>
            <person name="Henrissat B."/>
            <person name="Duncan S.H."/>
            <person name="Flint H.J."/>
        </authorList>
    </citation>
    <scope>NUCLEOTIDE SEQUENCE</scope>
    <source>
        <strain evidence="8">NBRC 103855</strain>
    </source>
</reference>
<protein>
    <submittedName>
        <fullName evidence="8">Membrane protein</fullName>
    </submittedName>
</protein>
<keyword evidence="4" id="KW-0998">Cell outer membrane</keyword>
<dbReference type="InterPro" id="IPR011250">
    <property type="entry name" value="OMP/PagP_B-barrel"/>
</dbReference>
<dbReference type="Pfam" id="PF13505">
    <property type="entry name" value="OMP_b-brl"/>
    <property type="match status" value="1"/>
</dbReference>
<evidence type="ECO:0000256" key="5">
    <source>
        <dbReference type="ARBA" id="ARBA00038306"/>
    </source>
</evidence>
<proteinExistence type="inferred from homology"/>
<evidence type="ECO:0000256" key="3">
    <source>
        <dbReference type="ARBA" id="ARBA00023136"/>
    </source>
</evidence>
<reference evidence="8" key="2">
    <citation type="submission" date="2023-01" db="EMBL/GenBank/DDBJ databases">
        <title>Draft genome sequence of Devosia yakushimensis strain NBRC 103855.</title>
        <authorList>
            <person name="Sun Q."/>
            <person name="Mori K."/>
        </authorList>
    </citation>
    <scope>NUCLEOTIDE SEQUENCE</scope>
    <source>
        <strain evidence="8">NBRC 103855</strain>
    </source>
</reference>
<keyword evidence="2 6" id="KW-0732">Signal</keyword>
<dbReference type="Gene3D" id="2.40.160.20">
    <property type="match status" value="1"/>
</dbReference>
<evidence type="ECO:0000256" key="1">
    <source>
        <dbReference type="ARBA" id="ARBA00004442"/>
    </source>
</evidence>
<organism evidence="8 9">
    <name type="scientific">Devosia yakushimensis</name>
    <dbReference type="NCBI Taxonomy" id="470028"/>
    <lineage>
        <taxon>Bacteria</taxon>
        <taxon>Pseudomonadati</taxon>
        <taxon>Pseudomonadota</taxon>
        <taxon>Alphaproteobacteria</taxon>
        <taxon>Hyphomicrobiales</taxon>
        <taxon>Devosiaceae</taxon>
        <taxon>Devosia</taxon>
    </lineage>
</organism>
<dbReference type="PANTHER" id="PTHR34001">
    <property type="entry name" value="BLL7405 PROTEIN"/>
    <property type="match status" value="1"/>
</dbReference>
<keyword evidence="9" id="KW-1185">Reference proteome</keyword>
<evidence type="ECO:0000259" key="7">
    <source>
        <dbReference type="Pfam" id="PF13505"/>
    </source>
</evidence>
<evidence type="ECO:0000313" key="9">
    <source>
        <dbReference type="Proteomes" id="UP001161406"/>
    </source>
</evidence>
<keyword evidence="3" id="KW-0472">Membrane</keyword>
<feature type="domain" description="Outer membrane protein beta-barrel" evidence="7">
    <location>
        <begin position="8"/>
        <end position="227"/>
    </location>
</feature>
<feature type="chain" id="PRO_5045913439" evidence="6">
    <location>
        <begin position="21"/>
        <end position="227"/>
    </location>
</feature>
<feature type="signal peptide" evidence="6">
    <location>
        <begin position="1"/>
        <end position="20"/>
    </location>
</feature>
<gene>
    <name evidence="8" type="ORF">GCM10007913_04610</name>
</gene>